<accession>A0AAE3ESH9</accession>
<dbReference type="EMBL" id="JAIRBC010000001">
    <property type="protein sequence ID" value="MCG2459354.1"/>
    <property type="molecule type" value="Genomic_DNA"/>
</dbReference>
<sequence>MAKPKVLMHRNYIRFTLLFLWVFAIVAPTVITLVERNPKSVVMNTLNEEEHQNQGKKVVGEKEIAFDSFNYQSLLAFQNGKISCEISSKRLMDRALEILLPPPRHPN</sequence>
<proteinExistence type="predicted"/>
<gene>
    <name evidence="2" type="ORF">K8352_01175</name>
</gene>
<evidence type="ECO:0000313" key="2">
    <source>
        <dbReference type="EMBL" id="MCG2459354.1"/>
    </source>
</evidence>
<feature type="transmembrane region" description="Helical" evidence="1">
    <location>
        <begin position="12"/>
        <end position="34"/>
    </location>
</feature>
<keyword evidence="1" id="KW-0472">Membrane</keyword>
<evidence type="ECO:0000313" key="3">
    <source>
        <dbReference type="Proteomes" id="UP001200642"/>
    </source>
</evidence>
<evidence type="ECO:0000256" key="1">
    <source>
        <dbReference type="SAM" id="Phobius"/>
    </source>
</evidence>
<protein>
    <submittedName>
        <fullName evidence="2">Uncharacterized protein</fullName>
    </submittedName>
</protein>
<dbReference type="AlphaFoldDB" id="A0AAE3ESH9"/>
<organism evidence="2 3">
    <name type="scientific">Cerina litoralis</name>
    <dbReference type="NCBI Taxonomy" id="2874477"/>
    <lineage>
        <taxon>Bacteria</taxon>
        <taxon>Pseudomonadati</taxon>
        <taxon>Bacteroidota</taxon>
        <taxon>Flavobacteriia</taxon>
        <taxon>Flavobacteriales</taxon>
        <taxon>Flavobacteriaceae</taxon>
        <taxon>Cerina</taxon>
    </lineage>
</organism>
<name>A0AAE3ESH9_9FLAO</name>
<reference evidence="2" key="1">
    <citation type="submission" date="2023-02" db="EMBL/GenBank/DDBJ databases">
        <title>Genome of Flavobacteriaceae gen. nov. sp. strain F89.</title>
        <authorList>
            <person name="Wang Y."/>
        </authorList>
    </citation>
    <scope>NUCLEOTIDE SEQUENCE</scope>
    <source>
        <strain evidence="2">F89</strain>
    </source>
</reference>
<keyword evidence="1" id="KW-0812">Transmembrane</keyword>
<comment type="caution">
    <text evidence="2">The sequence shown here is derived from an EMBL/GenBank/DDBJ whole genome shotgun (WGS) entry which is preliminary data.</text>
</comment>
<dbReference type="Proteomes" id="UP001200642">
    <property type="component" value="Unassembled WGS sequence"/>
</dbReference>
<dbReference type="RefSeq" id="WP_317900500.1">
    <property type="nucleotide sequence ID" value="NZ_JAIRBC010000001.1"/>
</dbReference>
<keyword evidence="1" id="KW-1133">Transmembrane helix</keyword>
<keyword evidence="3" id="KW-1185">Reference proteome</keyword>